<accession>A0AAW1VQV5</accession>
<feature type="transmembrane region" description="Helical" evidence="1">
    <location>
        <begin position="139"/>
        <end position="157"/>
    </location>
</feature>
<gene>
    <name evidence="2" type="ORF">M0R45_034659</name>
</gene>
<evidence type="ECO:0000313" key="2">
    <source>
        <dbReference type="EMBL" id="KAK9910708.1"/>
    </source>
</evidence>
<keyword evidence="1" id="KW-0812">Transmembrane</keyword>
<evidence type="ECO:0000256" key="1">
    <source>
        <dbReference type="SAM" id="Phobius"/>
    </source>
</evidence>
<dbReference type="PANTHER" id="PTHR34741:SF2">
    <property type="entry name" value="VESICLE TRANSPORT PROTEIN"/>
    <property type="match status" value="1"/>
</dbReference>
<dbReference type="EMBL" id="JBEDUW010000007">
    <property type="protein sequence ID" value="KAK9910708.1"/>
    <property type="molecule type" value="Genomic_DNA"/>
</dbReference>
<keyword evidence="1" id="KW-1133">Transmembrane helix</keyword>
<comment type="caution">
    <text evidence="2">The sequence shown here is derived from an EMBL/GenBank/DDBJ whole genome shotgun (WGS) entry which is preliminary data.</text>
</comment>
<dbReference type="PANTHER" id="PTHR34741">
    <property type="entry name" value="IMAP FAMILY MEMBER 1, PUTATIVE-RELATED"/>
    <property type="match status" value="1"/>
</dbReference>
<proteinExistence type="predicted"/>
<feature type="transmembrane region" description="Helical" evidence="1">
    <location>
        <begin position="81"/>
        <end position="101"/>
    </location>
</feature>
<evidence type="ECO:0000313" key="3">
    <source>
        <dbReference type="Proteomes" id="UP001457282"/>
    </source>
</evidence>
<keyword evidence="3" id="KW-1185">Reference proteome</keyword>
<dbReference type="AlphaFoldDB" id="A0AAW1VQV5"/>
<organism evidence="2 3">
    <name type="scientific">Rubus argutus</name>
    <name type="common">Southern blackberry</name>
    <dbReference type="NCBI Taxonomy" id="59490"/>
    <lineage>
        <taxon>Eukaryota</taxon>
        <taxon>Viridiplantae</taxon>
        <taxon>Streptophyta</taxon>
        <taxon>Embryophyta</taxon>
        <taxon>Tracheophyta</taxon>
        <taxon>Spermatophyta</taxon>
        <taxon>Magnoliopsida</taxon>
        <taxon>eudicotyledons</taxon>
        <taxon>Gunneridae</taxon>
        <taxon>Pentapetalae</taxon>
        <taxon>rosids</taxon>
        <taxon>fabids</taxon>
        <taxon>Rosales</taxon>
        <taxon>Rosaceae</taxon>
        <taxon>Rosoideae</taxon>
        <taxon>Rosoideae incertae sedis</taxon>
        <taxon>Rubus</taxon>
    </lineage>
</organism>
<keyword evidence="1" id="KW-0472">Membrane</keyword>
<protein>
    <submittedName>
        <fullName evidence="2">Uncharacterized protein</fullName>
    </submittedName>
</protein>
<name>A0AAW1VQV5_RUBAR</name>
<dbReference type="Proteomes" id="UP001457282">
    <property type="component" value="Unassembled WGS sequence"/>
</dbReference>
<reference evidence="2 3" key="1">
    <citation type="journal article" date="2023" name="G3 (Bethesda)">
        <title>A chromosome-length genome assembly and annotation of blackberry (Rubus argutus, cv. 'Hillquist').</title>
        <authorList>
            <person name="Bruna T."/>
            <person name="Aryal R."/>
            <person name="Dudchenko O."/>
            <person name="Sargent D.J."/>
            <person name="Mead D."/>
            <person name="Buti M."/>
            <person name="Cavallini A."/>
            <person name="Hytonen T."/>
            <person name="Andres J."/>
            <person name="Pham M."/>
            <person name="Weisz D."/>
            <person name="Mascagni F."/>
            <person name="Usai G."/>
            <person name="Natali L."/>
            <person name="Bassil N."/>
            <person name="Fernandez G.E."/>
            <person name="Lomsadze A."/>
            <person name="Armour M."/>
            <person name="Olukolu B."/>
            <person name="Poorten T."/>
            <person name="Britton C."/>
            <person name="Davik J."/>
            <person name="Ashrafi H."/>
            <person name="Aiden E.L."/>
            <person name="Borodovsky M."/>
            <person name="Worthington M."/>
        </authorList>
    </citation>
    <scope>NUCLEOTIDE SEQUENCE [LARGE SCALE GENOMIC DNA]</scope>
    <source>
        <strain evidence="2">PI 553951</strain>
    </source>
</reference>
<feature type="transmembrane region" description="Helical" evidence="1">
    <location>
        <begin position="113"/>
        <end position="132"/>
    </location>
</feature>
<sequence length="158" mass="17793">MNSATSTENNLRVIFRAINVKTLQLLQIVFRVLTAQPPPPAAEHNNLDWAAIIVVSCWAYASNIAPQYIHSHSQIPIMSCFLALAIMFAIACFFVSSFIHSKCPVTSMVLERLGVFFGITAFFIALNIPFPLWFKCISCCVYVTSWIAILFCHYFYAT</sequence>